<name>A0A1X0JEF7_9MYCO</name>
<protein>
    <submittedName>
        <fullName evidence="2">Serine/threonine protein kinase</fullName>
    </submittedName>
</protein>
<dbReference type="Pfam" id="PF14032">
    <property type="entry name" value="PknH_C"/>
    <property type="match status" value="1"/>
</dbReference>
<dbReference type="Proteomes" id="UP000192411">
    <property type="component" value="Unassembled WGS sequence"/>
</dbReference>
<proteinExistence type="predicted"/>
<keyword evidence="3" id="KW-1185">Reference proteome</keyword>
<accession>A0A1X0JEF7</accession>
<reference evidence="2 3" key="1">
    <citation type="submission" date="2017-02" db="EMBL/GenBank/DDBJ databases">
        <title>The new phylogeny of genus Mycobacterium.</title>
        <authorList>
            <person name="Tortoli E."/>
            <person name="Trovato A."/>
            <person name="Cirillo D.M."/>
        </authorList>
    </citation>
    <scope>NUCLEOTIDE SEQUENCE [LARGE SCALE GENOMIC DNA]</scope>
    <source>
        <strain evidence="2 3">DSM 44338</strain>
    </source>
</reference>
<evidence type="ECO:0000259" key="1">
    <source>
        <dbReference type="Pfam" id="PF14032"/>
    </source>
</evidence>
<dbReference type="InterPro" id="IPR038232">
    <property type="entry name" value="PknH-like_Extracell_sf"/>
</dbReference>
<comment type="caution">
    <text evidence="2">The sequence shown here is derived from an EMBL/GenBank/DDBJ whole genome shotgun (WGS) entry which is preliminary data.</text>
</comment>
<organism evidence="2 3">
    <name type="scientific">Mycolicibacterium tusciae</name>
    <dbReference type="NCBI Taxonomy" id="75922"/>
    <lineage>
        <taxon>Bacteria</taxon>
        <taxon>Bacillati</taxon>
        <taxon>Actinomycetota</taxon>
        <taxon>Actinomycetes</taxon>
        <taxon>Mycobacteriales</taxon>
        <taxon>Mycobacteriaceae</taxon>
        <taxon>Mycolicibacterium</taxon>
    </lineage>
</organism>
<gene>
    <name evidence="2" type="ORF">BST47_29135</name>
</gene>
<dbReference type="GO" id="GO:0004674">
    <property type="term" value="F:protein serine/threonine kinase activity"/>
    <property type="evidence" value="ECO:0007669"/>
    <property type="project" value="UniProtKB-KW"/>
</dbReference>
<keyword evidence="2" id="KW-0418">Kinase</keyword>
<evidence type="ECO:0000313" key="3">
    <source>
        <dbReference type="Proteomes" id="UP000192411"/>
    </source>
</evidence>
<feature type="domain" description="PknH-like extracellular" evidence="1">
    <location>
        <begin position="2"/>
        <end position="183"/>
    </location>
</feature>
<dbReference type="Gene3D" id="3.40.1000.70">
    <property type="entry name" value="PknH-like extracellular domain"/>
    <property type="match status" value="1"/>
</dbReference>
<dbReference type="AlphaFoldDB" id="A0A1X0JEF7"/>
<dbReference type="InterPro" id="IPR026954">
    <property type="entry name" value="PknH-like_Extracell"/>
</dbReference>
<dbReference type="OrthoDB" id="4751224at2"/>
<evidence type="ECO:0000313" key="2">
    <source>
        <dbReference type="EMBL" id="ORB61154.1"/>
    </source>
</evidence>
<keyword evidence="2" id="KW-0808">Transferase</keyword>
<keyword evidence="2" id="KW-0723">Serine/threonine-protein kinase</keyword>
<dbReference type="EMBL" id="MVIM01000030">
    <property type="protein sequence ID" value="ORB61154.1"/>
    <property type="molecule type" value="Genomic_DNA"/>
</dbReference>
<dbReference type="RefSeq" id="WP_133056254.1">
    <property type="nucleotide sequence ID" value="NZ_MVIM01000030.1"/>
</dbReference>
<sequence>APDALAPLLLPGAEIDKQLNIAGAAPVGPVESQPLGGDVQPPHCTGAWGPGYRATYDGTGFTGMAIGVLAQGQAHRIAQSVLAFPDPAAAQRIYDKLIGDWNACQNTHAVFSFQGASTEIDIKTPRPIGDINTLMLVPTTSPVPGQQCERGMALRGNVIVDVRVCSPTVGSAGYSITRAIADKVR</sequence>
<feature type="non-terminal residue" evidence="2">
    <location>
        <position position="1"/>
    </location>
</feature>